<dbReference type="WBParaSite" id="Minc3s01123g20942">
    <property type="protein sequence ID" value="Minc3s01123g20942"/>
    <property type="gene ID" value="Minc3s01123g20942"/>
</dbReference>
<organism evidence="1 2">
    <name type="scientific">Meloidogyne incognita</name>
    <name type="common">Southern root-knot nematode worm</name>
    <name type="synonym">Oxyuris incognita</name>
    <dbReference type="NCBI Taxonomy" id="6306"/>
    <lineage>
        <taxon>Eukaryota</taxon>
        <taxon>Metazoa</taxon>
        <taxon>Ecdysozoa</taxon>
        <taxon>Nematoda</taxon>
        <taxon>Chromadorea</taxon>
        <taxon>Rhabditida</taxon>
        <taxon>Tylenchina</taxon>
        <taxon>Tylenchomorpha</taxon>
        <taxon>Tylenchoidea</taxon>
        <taxon>Meloidogynidae</taxon>
        <taxon>Meloidogyninae</taxon>
        <taxon>Meloidogyne</taxon>
        <taxon>Meloidogyne incognita group</taxon>
    </lineage>
</organism>
<sequence>MELRTELTATIQHQKMATKSNLLAVQNGNCYKNVWQSYTTIVRSFYSTVHSLLQCIATTKLKIHSVTNRERIQKCKNIFPPRAENTL</sequence>
<protein>
    <submittedName>
        <fullName evidence="2">Ovule protein</fullName>
    </submittedName>
</protein>
<proteinExistence type="predicted"/>
<keyword evidence="1" id="KW-1185">Reference proteome</keyword>
<name>A0A914M0L5_MELIC</name>
<accession>A0A914M0L5</accession>
<evidence type="ECO:0000313" key="1">
    <source>
        <dbReference type="Proteomes" id="UP000887563"/>
    </source>
</evidence>
<dbReference type="AlphaFoldDB" id="A0A914M0L5"/>
<reference evidence="2" key="1">
    <citation type="submission" date="2022-11" db="UniProtKB">
        <authorList>
            <consortium name="WormBaseParasite"/>
        </authorList>
    </citation>
    <scope>IDENTIFICATION</scope>
</reference>
<dbReference type="Proteomes" id="UP000887563">
    <property type="component" value="Unplaced"/>
</dbReference>
<evidence type="ECO:0000313" key="2">
    <source>
        <dbReference type="WBParaSite" id="Minc3s01123g20942"/>
    </source>
</evidence>